<evidence type="ECO:0000313" key="2">
    <source>
        <dbReference type="Proteomes" id="UP000014568"/>
    </source>
</evidence>
<dbReference type="PATRIC" id="fig|421052.3.peg.2571"/>
<accession>S3NB55</accession>
<organism evidence="1 2">
    <name type="scientific">Acinetobacter rudis CIP 110305</name>
    <dbReference type="NCBI Taxonomy" id="421052"/>
    <lineage>
        <taxon>Bacteria</taxon>
        <taxon>Pseudomonadati</taxon>
        <taxon>Pseudomonadota</taxon>
        <taxon>Gammaproteobacteria</taxon>
        <taxon>Moraxellales</taxon>
        <taxon>Moraxellaceae</taxon>
        <taxon>Acinetobacter</taxon>
    </lineage>
</organism>
<name>S3NB55_9GAMM</name>
<keyword evidence="2" id="KW-1185">Reference proteome</keyword>
<dbReference type="AlphaFoldDB" id="S3NB55"/>
<sequence>MEIINSPVEDIYLKYTEENVWKIYFLDELHDLDKNDYRVGLSLLPFLEMGRENVLKNINNKASIECFPDKLIVDVVFTEALSIGSSNYWTNLAFQWLVEMSNYDATLYDADLYDDYLREIAFNKDYGQKLRHSILKFLKKKSYK</sequence>
<comment type="caution">
    <text evidence="1">The sequence shown here is derived from an EMBL/GenBank/DDBJ whole genome shotgun (WGS) entry which is preliminary data.</text>
</comment>
<protein>
    <submittedName>
        <fullName evidence="1">Uncharacterized protein</fullName>
    </submittedName>
</protein>
<dbReference type="eggNOG" id="ENOG5031SZ1">
    <property type="taxonomic scope" value="Bacteria"/>
</dbReference>
<dbReference type="EMBL" id="ATGI01000032">
    <property type="protein sequence ID" value="EPF71599.1"/>
    <property type="molecule type" value="Genomic_DNA"/>
</dbReference>
<dbReference type="RefSeq" id="WP_016657028.1">
    <property type="nucleotide sequence ID" value="NZ_KE340353.1"/>
</dbReference>
<dbReference type="HOGENOM" id="CLU_1881240_0_0_6"/>
<gene>
    <name evidence="1" type="ORF">F945_02632</name>
</gene>
<reference evidence="1 2" key="1">
    <citation type="submission" date="2013-06" db="EMBL/GenBank/DDBJ databases">
        <title>The Genome Sequence of Acinetobacter rudis CIP 110305.</title>
        <authorList>
            <consortium name="The Broad Institute Genome Sequencing Platform"/>
            <consortium name="The Broad Institute Genome Sequencing Center for Infectious Disease"/>
            <person name="Cerqueira G."/>
            <person name="Feldgarden M."/>
            <person name="Courvalin P."/>
            <person name="Perichon B."/>
            <person name="Grillot-Courvalin C."/>
            <person name="Clermont D."/>
            <person name="Rocha E."/>
            <person name="Yoon E.-J."/>
            <person name="Nemec A."/>
            <person name="Young S.K."/>
            <person name="Zeng Q."/>
            <person name="Gargeya S."/>
            <person name="Fitzgerald M."/>
            <person name="Abouelleil A."/>
            <person name="Alvarado L."/>
            <person name="Berlin A.M."/>
            <person name="Chapman S.B."/>
            <person name="Dewar J."/>
            <person name="Goldberg J."/>
            <person name="Griggs A."/>
            <person name="Gujja S."/>
            <person name="Hansen M."/>
            <person name="Howarth C."/>
            <person name="Imamovic A."/>
            <person name="Larimer J."/>
            <person name="McCowan C."/>
            <person name="Murphy C."/>
            <person name="Pearson M."/>
            <person name="Priest M."/>
            <person name="Roberts A."/>
            <person name="Saif S."/>
            <person name="Shea T."/>
            <person name="Sykes S."/>
            <person name="Wortman J."/>
            <person name="Nusbaum C."/>
            <person name="Birren B."/>
        </authorList>
    </citation>
    <scope>NUCLEOTIDE SEQUENCE [LARGE SCALE GENOMIC DNA]</scope>
    <source>
        <strain evidence="1 2">CIP 110305</strain>
    </source>
</reference>
<proteinExistence type="predicted"/>
<dbReference type="Proteomes" id="UP000014568">
    <property type="component" value="Unassembled WGS sequence"/>
</dbReference>
<evidence type="ECO:0000313" key="1">
    <source>
        <dbReference type="EMBL" id="EPF71599.1"/>
    </source>
</evidence>